<name>F9SMP4_VIBOR</name>
<comment type="caution">
    <text evidence="1">The sequence shown here is derived from an EMBL/GenBank/DDBJ whole genome shotgun (WGS) entry which is preliminary data.</text>
</comment>
<proteinExistence type="predicted"/>
<dbReference type="InterPro" id="IPR058979">
    <property type="entry name" value="LysC-like"/>
</dbReference>
<accession>F9SMP4</accession>
<dbReference type="Proteomes" id="UP000002817">
    <property type="component" value="Unassembled WGS sequence"/>
</dbReference>
<dbReference type="Pfam" id="PF23793">
    <property type="entry name" value="LysC"/>
    <property type="match status" value="1"/>
</dbReference>
<gene>
    <name evidence="1" type="ORF">VIOR3934_19770</name>
</gene>
<evidence type="ECO:0000313" key="1">
    <source>
        <dbReference type="EMBL" id="EGU54099.1"/>
    </source>
</evidence>
<protein>
    <submittedName>
        <fullName evidence="1">Uncharacterized protein</fullName>
    </submittedName>
</protein>
<dbReference type="EMBL" id="AFWH01000001">
    <property type="protein sequence ID" value="EGU54099.1"/>
    <property type="molecule type" value="Genomic_DNA"/>
</dbReference>
<evidence type="ECO:0000313" key="2">
    <source>
        <dbReference type="Proteomes" id="UP000002817"/>
    </source>
</evidence>
<organism evidence="1 2">
    <name type="scientific">Vibrio orientalis CIP 102891 = ATCC 33934</name>
    <dbReference type="NCBI Taxonomy" id="675816"/>
    <lineage>
        <taxon>Bacteria</taxon>
        <taxon>Pseudomonadati</taxon>
        <taxon>Pseudomonadota</taxon>
        <taxon>Gammaproteobacteria</taxon>
        <taxon>Vibrionales</taxon>
        <taxon>Vibrionaceae</taxon>
        <taxon>Vibrio</taxon>
        <taxon>Vibrio oreintalis group</taxon>
    </lineage>
</organism>
<dbReference type="AlphaFoldDB" id="F9SMP4"/>
<dbReference type="PATRIC" id="fig|675816.5.peg.180"/>
<reference evidence="1 2" key="1">
    <citation type="journal article" date="2012" name="Int. J. Syst. Evol. Microbiol.">
        <title>Vibrio caribbeanicus sp. nov., isolated from the marine sponge Scleritoderma cyanea.</title>
        <authorList>
            <person name="Hoffmann M."/>
            <person name="Monday S.R."/>
            <person name="Allard M.W."/>
            <person name="Strain E.A."/>
            <person name="Whittaker P."/>
            <person name="Naum M."/>
            <person name="McCarthy P.J."/>
            <person name="Lopez J.V."/>
            <person name="Fischer M."/>
            <person name="Brown E.W."/>
        </authorList>
    </citation>
    <scope>NUCLEOTIDE SEQUENCE [LARGE SCALE GENOMIC DNA]</scope>
    <source>
        <strain evidence="2">CIP 102891 / ATCC 33934</strain>
    </source>
</reference>
<sequence>MWNAAFLTVLLSGCSSRTDAIQTRVIVQLPPAGLIVPCEKPNVKGTWPEIATEDIPRLKDALGRCADQTQDYLNWRAEQQASLSINKG</sequence>